<dbReference type="PROSITE" id="PS00178">
    <property type="entry name" value="AA_TRNA_LIGASE_I"/>
    <property type="match status" value="1"/>
</dbReference>
<dbReference type="PRINTS" id="PR01038">
    <property type="entry name" value="TRNASYNTHARG"/>
</dbReference>
<evidence type="ECO:0000313" key="17">
    <source>
        <dbReference type="Proteomes" id="UP000435877"/>
    </source>
</evidence>
<dbReference type="CDD" id="cd00671">
    <property type="entry name" value="ArgRS_core"/>
    <property type="match status" value="1"/>
</dbReference>
<dbReference type="Gene3D" id="3.40.50.620">
    <property type="entry name" value="HUPs"/>
    <property type="match status" value="1"/>
</dbReference>
<dbReference type="GO" id="GO:0004814">
    <property type="term" value="F:arginine-tRNA ligase activity"/>
    <property type="evidence" value="ECO:0007669"/>
    <property type="project" value="UniProtKB-UniRule"/>
</dbReference>
<dbReference type="NCBIfam" id="TIGR00456">
    <property type="entry name" value="argS"/>
    <property type="match status" value="1"/>
</dbReference>
<keyword evidence="6 11" id="KW-0547">Nucleotide-binding</keyword>
<dbReference type="Gene3D" id="3.30.1360.70">
    <property type="entry name" value="Arginyl tRNA synthetase N-terminal domain"/>
    <property type="match status" value="1"/>
</dbReference>
<dbReference type="SMART" id="SM01016">
    <property type="entry name" value="Arg_tRNA_synt_N"/>
    <property type="match status" value="1"/>
</dbReference>
<keyword evidence="17" id="KW-1185">Reference proteome</keyword>
<feature type="domain" description="Arginyl tRNA synthetase N-terminal" evidence="14">
    <location>
        <begin position="3"/>
        <end position="91"/>
    </location>
</feature>
<keyword evidence="7 11" id="KW-0067">ATP-binding</keyword>
<dbReference type="Proteomes" id="UP000439591">
    <property type="component" value="Unassembled WGS sequence"/>
</dbReference>
<dbReference type="AlphaFoldDB" id="A0A5S9N892"/>
<name>A0A5S9N892_9GAMM</name>
<dbReference type="SMART" id="SM00836">
    <property type="entry name" value="DALR_1"/>
    <property type="match status" value="1"/>
</dbReference>
<dbReference type="SUPFAM" id="SSF52374">
    <property type="entry name" value="Nucleotidylyl transferase"/>
    <property type="match status" value="1"/>
</dbReference>
<comment type="catalytic activity">
    <reaction evidence="10 11">
        <text>tRNA(Arg) + L-arginine + ATP = L-arginyl-tRNA(Arg) + AMP + diphosphate</text>
        <dbReference type="Rhea" id="RHEA:20301"/>
        <dbReference type="Rhea" id="RHEA-COMP:9658"/>
        <dbReference type="Rhea" id="RHEA-COMP:9673"/>
        <dbReference type="ChEBI" id="CHEBI:30616"/>
        <dbReference type="ChEBI" id="CHEBI:32682"/>
        <dbReference type="ChEBI" id="CHEBI:33019"/>
        <dbReference type="ChEBI" id="CHEBI:78442"/>
        <dbReference type="ChEBI" id="CHEBI:78513"/>
        <dbReference type="ChEBI" id="CHEBI:456215"/>
        <dbReference type="EC" id="6.1.1.19"/>
    </reaction>
</comment>
<dbReference type="GO" id="GO:0005737">
    <property type="term" value="C:cytoplasm"/>
    <property type="evidence" value="ECO:0007669"/>
    <property type="project" value="UniProtKB-SubCell"/>
</dbReference>
<dbReference type="GO" id="GO:0005524">
    <property type="term" value="F:ATP binding"/>
    <property type="evidence" value="ECO:0007669"/>
    <property type="project" value="UniProtKB-UniRule"/>
</dbReference>
<accession>A0A5S9N892</accession>
<dbReference type="InterPro" id="IPR001278">
    <property type="entry name" value="Arg-tRNA-ligase"/>
</dbReference>
<dbReference type="InterPro" id="IPR008909">
    <property type="entry name" value="DALR_anticod-bd"/>
</dbReference>
<evidence type="ECO:0000256" key="3">
    <source>
        <dbReference type="ARBA" id="ARBA00011245"/>
    </source>
</evidence>
<keyword evidence="8 11" id="KW-0648">Protein biosynthesis</keyword>
<dbReference type="Pfam" id="PF00750">
    <property type="entry name" value="tRNA-synt_1d"/>
    <property type="match status" value="2"/>
</dbReference>
<evidence type="ECO:0000256" key="8">
    <source>
        <dbReference type="ARBA" id="ARBA00022917"/>
    </source>
</evidence>
<dbReference type="InterPro" id="IPR014729">
    <property type="entry name" value="Rossmann-like_a/b/a_fold"/>
</dbReference>
<reference evidence="17 18" key="1">
    <citation type="submission" date="2019-11" db="EMBL/GenBank/DDBJ databases">
        <authorList>
            <person name="Holert J."/>
        </authorList>
    </citation>
    <scope>NUCLEOTIDE SEQUENCE [LARGE SCALE GENOMIC DNA]</scope>
    <source>
        <strain evidence="16">BC3_2A</strain>
        <strain evidence="15">SB11_1A</strain>
    </source>
</reference>
<evidence type="ECO:0000259" key="13">
    <source>
        <dbReference type="SMART" id="SM00836"/>
    </source>
</evidence>
<dbReference type="OrthoDB" id="9803211at2"/>
<feature type="domain" description="DALR anticodon binding" evidence="13">
    <location>
        <begin position="463"/>
        <end position="584"/>
    </location>
</feature>
<feature type="short sequence motif" description="'HIGH' region" evidence="11">
    <location>
        <begin position="127"/>
        <end position="137"/>
    </location>
</feature>
<comment type="subunit">
    <text evidence="3 11">Monomer.</text>
</comment>
<evidence type="ECO:0000256" key="9">
    <source>
        <dbReference type="ARBA" id="ARBA00023146"/>
    </source>
</evidence>
<dbReference type="EC" id="6.1.1.19" evidence="11"/>
<dbReference type="Proteomes" id="UP000435877">
    <property type="component" value="Unassembled WGS sequence"/>
</dbReference>
<dbReference type="RefSeq" id="WP_159266815.1">
    <property type="nucleotide sequence ID" value="NZ_CACSIK010000001.1"/>
</dbReference>
<dbReference type="InterPro" id="IPR001412">
    <property type="entry name" value="aa-tRNA-synth_I_CS"/>
</dbReference>
<organism evidence="16 18">
    <name type="scientific">Zhongshania aliphaticivorans</name>
    <dbReference type="NCBI Taxonomy" id="1470434"/>
    <lineage>
        <taxon>Bacteria</taxon>
        <taxon>Pseudomonadati</taxon>
        <taxon>Pseudomonadota</taxon>
        <taxon>Gammaproteobacteria</taxon>
        <taxon>Cellvibrionales</taxon>
        <taxon>Spongiibacteraceae</taxon>
        <taxon>Zhongshania</taxon>
    </lineage>
</organism>
<evidence type="ECO:0000256" key="6">
    <source>
        <dbReference type="ARBA" id="ARBA00022741"/>
    </source>
</evidence>
<dbReference type="Pfam" id="PF03485">
    <property type="entry name" value="Arg_tRNA_synt_N"/>
    <property type="match status" value="1"/>
</dbReference>
<evidence type="ECO:0000256" key="5">
    <source>
        <dbReference type="ARBA" id="ARBA00022598"/>
    </source>
</evidence>
<evidence type="ECO:0000313" key="15">
    <source>
        <dbReference type="EMBL" id="CAA0079367.1"/>
    </source>
</evidence>
<dbReference type="PANTHER" id="PTHR11956">
    <property type="entry name" value="ARGINYL-TRNA SYNTHETASE"/>
    <property type="match status" value="1"/>
</dbReference>
<dbReference type="FunFam" id="3.30.1360.70:FF:000003">
    <property type="entry name" value="Arginine--tRNA ligase"/>
    <property type="match status" value="1"/>
</dbReference>
<keyword evidence="9 11" id="KW-0030">Aminoacyl-tRNA synthetase</keyword>
<dbReference type="SUPFAM" id="SSF55190">
    <property type="entry name" value="Arginyl-tRNA synthetase (ArgRS), N-terminal 'additional' domain"/>
    <property type="match status" value="1"/>
</dbReference>
<dbReference type="InterPro" id="IPR005148">
    <property type="entry name" value="Arg-tRNA-synth_N"/>
</dbReference>
<comment type="similarity">
    <text evidence="2 11 12">Belongs to the class-I aminoacyl-tRNA synthetase family.</text>
</comment>
<evidence type="ECO:0000256" key="10">
    <source>
        <dbReference type="ARBA" id="ARBA00049339"/>
    </source>
</evidence>
<sequence length="584" mass="65542">MKEKVAHYIQQALQTLRTAQSWPDELETNIQVEHTRDKTHGDFASNIAMTLAKPLKSNPRAIAQQIVDALPDNNDIVKVEIAGPGFINFFINEASNFQVLHDIFEQGENFGRRAANGKSIQVEFVSANPTGPLHVGHGRGAAYGDSVANMLEATGNKVCREYYVNDAGRQMDILGTSVWLRYLQACGENITFPSNGYQGDYIADYGRELLAEHGKILHCSAEDAFANVCDDAPEGDKEKHIDGLINNAKALLGDNYSITFDKGLNAILGDIRSDLAEFGIEYQEWFSERSLTQDPDQVDRAIRKLQDNGYIEERNGALWFMSTRFGDDKDRVVKRDNGQTTYFASDIAYHLNKFERGFDTVVNIWGADHHGYIARVKAALQALDIDPDKLVVRLVQFVSLYRGDQQVQMSTRSGSFVTLRELRHDVGNDAARFFYIMRKADQATDFDLELAKSESKDNPVYYIQYAHARVASILRKLSDQGEKWTPEQGLKQISVLSHDVEKDLLVKLSRYPEILGNAAAQFEPHALAHYLRELAGDFHTYYNAHKMLGEDTALRDARITLACAIKQVLHNGLTLLGVSAPEEM</sequence>
<dbReference type="Pfam" id="PF05746">
    <property type="entry name" value="DALR_1"/>
    <property type="match status" value="1"/>
</dbReference>
<dbReference type="SUPFAM" id="SSF47323">
    <property type="entry name" value="Anticodon-binding domain of a subclass of class I aminoacyl-tRNA synthetases"/>
    <property type="match status" value="1"/>
</dbReference>
<dbReference type="InterPro" id="IPR036695">
    <property type="entry name" value="Arg-tRNA-synth_N_sf"/>
</dbReference>
<evidence type="ECO:0000259" key="14">
    <source>
        <dbReference type="SMART" id="SM01016"/>
    </source>
</evidence>
<evidence type="ECO:0000256" key="7">
    <source>
        <dbReference type="ARBA" id="ARBA00022840"/>
    </source>
</evidence>
<dbReference type="EMBL" id="CACSIM010000001">
    <property type="protein sequence ID" value="CAA0086229.1"/>
    <property type="molecule type" value="Genomic_DNA"/>
</dbReference>
<evidence type="ECO:0000256" key="1">
    <source>
        <dbReference type="ARBA" id="ARBA00004496"/>
    </source>
</evidence>
<dbReference type="FunFam" id="3.40.50.620:FF:000062">
    <property type="entry name" value="Arginine--tRNA ligase"/>
    <property type="match status" value="1"/>
</dbReference>
<dbReference type="FunFam" id="1.10.730.10:FF:000008">
    <property type="entry name" value="Arginine--tRNA ligase"/>
    <property type="match status" value="1"/>
</dbReference>
<dbReference type="Gene3D" id="1.10.730.10">
    <property type="entry name" value="Isoleucyl-tRNA Synthetase, Domain 1"/>
    <property type="match status" value="1"/>
</dbReference>
<dbReference type="InterPro" id="IPR009080">
    <property type="entry name" value="tRNAsynth_Ia_anticodon-bd"/>
</dbReference>
<evidence type="ECO:0000313" key="18">
    <source>
        <dbReference type="Proteomes" id="UP000439591"/>
    </source>
</evidence>
<keyword evidence="5 11" id="KW-0436">Ligase</keyword>
<evidence type="ECO:0000256" key="12">
    <source>
        <dbReference type="RuleBase" id="RU363038"/>
    </source>
</evidence>
<evidence type="ECO:0000256" key="4">
    <source>
        <dbReference type="ARBA" id="ARBA00022490"/>
    </source>
</evidence>
<proteinExistence type="inferred from homology"/>
<keyword evidence="4 11" id="KW-0963">Cytoplasm</keyword>
<dbReference type="InterPro" id="IPR035684">
    <property type="entry name" value="ArgRS_core"/>
</dbReference>
<evidence type="ECO:0000313" key="16">
    <source>
        <dbReference type="EMBL" id="CAA0086229.1"/>
    </source>
</evidence>
<protein>
    <recommendedName>
        <fullName evidence="11">Arginine--tRNA ligase</fullName>
        <ecNumber evidence="11">6.1.1.19</ecNumber>
    </recommendedName>
    <alternativeName>
        <fullName evidence="11">Arginyl-tRNA synthetase</fullName>
        <shortName evidence="11">ArgRS</shortName>
    </alternativeName>
</protein>
<dbReference type="HAMAP" id="MF_00123">
    <property type="entry name" value="Arg_tRNA_synth"/>
    <property type="match status" value="1"/>
</dbReference>
<gene>
    <name evidence="11 16" type="primary">argS</name>
    <name evidence="15" type="ORF">IHBHHGIJ_00093</name>
    <name evidence="16" type="ORF">KFEGEMFD_01056</name>
</gene>
<evidence type="ECO:0000256" key="11">
    <source>
        <dbReference type="HAMAP-Rule" id="MF_00123"/>
    </source>
</evidence>
<dbReference type="GO" id="GO:0006420">
    <property type="term" value="P:arginyl-tRNA aminoacylation"/>
    <property type="evidence" value="ECO:0007669"/>
    <property type="project" value="UniProtKB-UniRule"/>
</dbReference>
<dbReference type="EMBL" id="CACSIK010000001">
    <property type="protein sequence ID" value="CAA0079367.1"/>
    <property type="molecule type" value="Genomic_DNA"/>
</dbReference>
<evidence type="ECO:0000256" key="2">
    <source>
        <dbReference type="ARBA" id="ARBA00005594"/>
    </source>
</evidence>
<comment type="subcellular location">
    <subcellularLocation>
        <location evidence="1 11">Cytoplasm</location>
    </subcellularLocation>
</comment>
<dbReference type="PANTHER" id="PTHR11956:SF5">
    <property type="entry name" value="ARGININE--TRNA LIGASE, CYTOPLASMIC"/>
    <property type="match status" value="1"/>
</dbReference>